<evidence type="ECO:0000313" key="2">
    <source>
        <dbReference type="EMBL" id="MBB3162693.1"/>
    </source>
</evidence>
<sequence length="69" mass="8005">MEELSVESKIIKSVYFSQEDGRLRICFKNGEERLFEGVPSSEVHAMTVAPSPGHYYLDRIRTRFRRLAA</sequence>
<name>A0A1S9GWW9_9HYPH</name>
<dbReference type="AlphaFoldDB" id="A0A1S9GWW9"/>
<organism evidence="3 4">
    <name type="scientific">Rhizobium laguerreae</name>
    <dbReference type="NCBI Taxonomy" id="1076926"/>
    <lineage>
        <taxon>Bacteria</taxon>
        <taxon>Pseudomonadati</taxon>
        <taxon>Pseudomonadota</taxon>
        <taxon>Alphaproteobacteria</taxon>
        <taxon>Hyphomicrobiales</taxon>
        <taxon>Rhizobiaceae</taxon>
        <taxon>Rhizobium/Agrobacterium group</taxon>
        <taxon>Rhizobium</taxon>
    </lineage>
</organism>
<dbReference type="InterPro" id="IPR025309">
    <property type="entry name" value="KTSC_dom"/>
</dbReference>
<dbReference type="EMBL" id="SMBI01000004">
    <property type="protein sequence ID" value="TCU26213.1"/>
    <property type="molecule type" value="Genomic_DNA"/>
</dbReference>
<comment type="caution">
    <text evidence="3">The sequence shown here is derived from an EMBL/GenBank/DDBJ whole genome shotgun (WGS) entry which is preliminary data.</text>
</comment>
<feature type="domain" description="KTSC" evidence="1">
    <location>
        <begin position="7"/>
        <end position="64"/>
    </location>
</feature>
<dbReference type="Pfam" id="PF13619">
    <property type="entry name" value="KTSC"/>
    <property type="match status" value="1"/>
</dbReference>
<keyword evidence="5" id="KW-1185">Reference proteome</keyword>
<dbReference type="Proteomes" id="UP000295021">
    <property type="component" value="Unassembled WGS sequence"/>
</dbReference>
<evidence type="ECO:0000313" key="3">
    <source>
        <dbReference type="EMBL" id="TCU26213.1"/>
    </source>
</evidence>
<protein>
    <submittedName>
        <fullName evidence="3">KTSC domain-containing protein</fullName>
    </submittedName>
</protein>
<evidence type="ECO:0000313" key="5">
    <source>
        <dbReference type="Proteomes" id="UP000542811"/>
    </source>
</evidence>
<dbReference type="EMBL" id="JACHXX010000003">
    <property type="protein sequence ID" value="MBB3162693.1"/>
    <property type="molecule type" value="Genomic_DNA"/>
</dbReference>
<proteinExistence type="predicted"/>
<evidence type="ECO:0000259" key="1">
    <source>
        <dbReference type="Pfam" id="PF13619"/>
    </source>
</evidence>
<evidence type="ECO:0000313" key="4">
    <source>
        <dbReference type="Proteomes" id="UP000295021"/>
    </source>
</evidence>
<accession>A0A1S9GWW9</accession>
<reference evidence="2 5" key="2">
    <citation type="submission" date="2020-08" db="EMBL/GenBank/DDBJ databases">
        <title>Genomic Encyclopedia of Type Strains, Phase III (KMG-III): the genomes of soil and plant-associated and newly described type strains.</title>
        <authorList>
            <person name="Whitman W."/>
        </authorList>
    </citation>
    <scope>NUCLEOTIDE SEQUENCE [LARGE SCALE GENOMIC DNA]</scope>
    <source>
        <strain evidence="2 5">CECT 8280</strain>
    </source>
</reference>
<gene>
    <name evidence="3" type="ORF">EV131_104363</name>
    <name evidence="2" type="ORF">FHS25_003156</name>
</gene>
<dbReference type="RefSeq" id="WP_077977190.1">
    <property type="nucleotide sequence ID" value="NZ_JAAXQO010000006.1"/>
</dbReference>
<dbReference type="Proteomes" id="UP000542811">
    <property type="component" value="Unassembled WGS sequence"/>
</dbReference>
<reference evidence="3 4" key="1">
    <citation type="submission" date="2019-03" db="EMBL/GenBank/DDBJ databases">
        <title>Genomic Encyclopedia of Type Strains, Phase IV (KMG-V): Genome sequencing to study the core and pangenomes of soil and plant-associated prokaryotes.</title>
        <authorList>
            <person name="Whitman W."/>
        </authorList>
    </citation>
    <scope>NUCLEOTIDE SEQUENCE [LARGE SCALE GENOMIC DNA]</scope>
    <source>
        <strain evidence="3 4">FB403</strain>
    </source>
</reference>